<dbReference type="GeneID" id="36308205"/>
<protein>
    <submittedName>
        <fullName evidence="1">Uncharacterized protein</fullName>
    </submittedName>
</protein>
<reference evidence="1 2" key="1">
    <citation type="submission" date="2023-07" db="EMBL/GenBank/DDBJ databases">
        <title>Strategy for survival of the halotoleranting strain Dietzia MX2 from the Yakshinskoe mineral salts deposit.</title>
        <authorList>
            <person name="Kharitonova M.A."/>
            <person name="Kupriyanova-Ashina F.G."/>
            <person name="Shakirov T.R."/>
            <person name="Vafina M.S."/>
            <person name="Ilinskaya O.N."/>
        </authorList>
    </citation>
    <scope>NUCLEOTIDE SEQUENCE [LARGE SCALE GENOMIC DNA]</scope>
    <source>
        <strain evidence="1 2">MX2</strain>
    </source>
</reference>
<gene>
    <name evidence="1" type="ORF">QYF62_14430</name>
</gene>
<accession>A0ABT8H452</accession>
<dbReference type="RefSeq" id="WP_069388990.1">
    <property type="nucleotide sequence ID" value="NZ_JALXXI010000040.1"/>
</dbReference>
<proteinExistence type="predicted"/>
<organism evidence="1 2">
    <name type="scientific">Dietzia maris</name>
    <dbReference type="NCBI Taxonomy" id="37915"/>
    <lineage>
        <taxon>Bacteria</taxon>
        <taxon>Bacillati</taxon>
        <taxon>Actinomycetota</taxon>
        <taxon>Actinomycetes</taxon>
        <taxon>Mycobacteriales</taxon>
        <taxon>Dietziaceae</taxon>
        <taxon>Dietzia</taxon>
    </lineage>
</organism>
<evidence type="ECO:0000313" key="1">
    <source>
        <dbReference type="EMBL" id="MDN4507246.1"/>
    </source>
</evidence>
<dbReference type="Proteomes" id="UP001172702">
    <property type="component" value="Unassembled WGS sequence"/>
</dbReference>
<keyword evidence="2" id="KW-1185">Reference proteome</keyword>
<sequence>MDLTGSIADATVPFSIETFGSFDGVGSSAVDTILGFVLELPLTILGLVAGIGGDLGSTLGSPLG</sequence>
<dbReference type="EMBL" id="JAUHTB010000020">
    <property type="protein sequence ID" value="MDN4507246.1"/>
    <property type="molecule type" value="Genomic_DNA"/>
</dbReference>
<evidence type="ECO:0000313" key="2">
    <source>
        <dbReference type="Proteomes" id="UP001172702"/>
    </source>
</evidence>
<name>A0ABT8H452_9ACTN</name>
<comment type="caution">
    <text evidence="1">The sequence shown here is derived from an EMBL/GenBank/DDBJ whole genome shotgun (WGS) entry which is preliminary data.</text>
</comment>